<dbReference type="AlphaFoldDB" id="A0AAV5URD3"/>
<dbReference type="Proteomes" id="UP001432322">
    <property type="component" value="Unassembled WGS sequence"/>
</dbReference>
<proteinExistence type="predicted"/>
<feature type="compositionally biased region" description="Basic and acidic residues" evidence="1">
    <location>
        <begin position="79"/>
        <end position="90"/>
    </location>
</feature>
<dbReference type="EMBL" id="BTSY01000001">
    <property type="protein sequence ID" value="GMT08817.1"/>
    <property type="molecule type" value="Genomic_DNA"/>
</dbReference>
<keyword evidence="3" id="KW-1185">Reference proteome</keyword>
<gene>
    <name evidence="2" type="ORF">PFISCL1PPCAC_114</name>
</gene>
<protein>
    <submittedName>
        <fullName evidence="2">Uncharacterized protein</fullName>
    </submittedName>
</protein>
<name>A0AAV5URD3_9BILA</name>
<organism evidence="2 3">
    <name type="scientific">Pristionchus fissidentatus</name>
    <dbReference type="NCBI Taxonomy" id="1538716"/>
    <lineage>
        <taxon>Eukaryota</taxon>
        <taxon>Metazoa</taxon>
        <taxon>Ecdysozoa</taxon>
        <taxon>Nematoda</taxon>
        <taxon>Chromadorea</taxon>
        <taxon>Rhabditida</taxon>
        <taxon>Rhabditina</taxon>
        <taxon>Diplogasteromorpha</taxon>
        <taxon>Diplogasteroidea</taxon>
        <taxon>Neodiplogasteridae</taxon>
        <taxon>Pristionchus</taxon>
    </lineage>
</organism>
<comment type="caution">
    <text evidence="2">The sequence shown here is derived from an EMBL/GenBank/DDBJ whole genome shotgun (WGS) entry which is preliminary data.</text>
</comment>
<feature type="region of interest" description="Disordered" evidence="1">
    <location>
        <begin position="79"/>
        <end position="104"/>
    </location>
</feature>
<sequence length="104" mass="11949">RVAHAGIGSGVSGELRCATKLEQLIEQQWPHDVWPEVFVCDKAVDLRRGFRSTSEHRKSSTDHKSSLVCKTCHGYLEEEKREETMKRSNDSEENDAPPIKRRQE</sequence>
<evidence type="ECO:0000256" key="1">
    <source>
        <dbReference type="SAM" id="MobiDB-lite"/>
    </source>
</evidence>
<feature type="non-terminal residue" evidence="2">
    <location>
        <position position="1"/>
    </location>
</feature>
<evidence type="ECO:0000313" key="3">
    <source>
        <dbReference type="Proteomes" id="UP001432322"/>
    </source>
</evidence>
<evidence type="ECO:0000313" key="2">
    <source>
        <dbReference type="EMBL" id="GMT08817.1"/>
    </source>
</evidence>
<accession>A0AAV5URD3</accession>
<reference evidence="2" key="1">
    <citation type="submission" date="2023-10" db="EMBL/GenBank/DDBJ databases">
        <title>Genome assembly of Pristionchus species.</title>
        <authorList>
            <person name="Yoshida K."/>
            <person name="Sommer R.J."/>
        </authorList>
    </citation>
    <scope>NUCLEOTIDE SEQUENCE</scope>
    <source>
        <strain evidence="2">RS5133</strain>
    </source>
</reference>